<dbReference type="AlphaFoldDB" id="A0A4U1CHG2"/>
<keyword evidence="3" id="KW-1185">Reference proteome</keyword>
<feature type="transmembrane region" description="Helical" evidence="1">
    <location>
        <begin position="17"/>
        <end position="36"/>
    </location>
</feature>
<feature type="transmembrane region" description="Helical" evidence="1">
    <location>
        <begin position="69"/>
        <end position="90"/>
    </location>
</feature>
<sequence>MFNFSQYFSNYEQCYQVITWLTCIGLLIVSFEYLAIHKEFKPDGVYSWKVFRSRHNFINNRLFHRLDFLFGYTAFIVCQLLIIGCCIILPFAQDHLLKAILIAIICLISLMISFRNIVGADGSDQLFSIILLTLFISYLINDPFIYRIGLIFISGQVVLSYVVAGIAKGISQKWRGGQAIIMIMNTKTYGHEKIATMLSASSRAFNIFLCWNIIVVECLFFAVIFLPCPWFIPFLIWGFLFHLYNAVIMGLNNFFWAFLAAYPSIFYLNHLITG</sequence>
<keyword evidence="1" id="KW-1133">Transmembrane helix</keyword>
<name>A0A4U1CHG2_9SPHI</name>
<comment type="caution">
    <text evidence="2">The sequence shown here is derived from an EMBL/GenBank/DDBJ whole genome shotgun (WGS) entry which is preliminary data.</text>
</comment>
<gene>
    <name evidence="2" type="ORF">FA047_12955</name>
</gene>
<feature type="transmembrane region" description="Helical" evidence="1">
    <location>
        <begin position="147"/>
        <end position="167"/>
    </location>
</feature>
<organism evidence="2 3">
    <name type="scientific">Pedobacter frigoris</name>
    <dbReference type="NCBI Taxonomy" id="2571272"/>
    <lineage>
        <taxon>Bacteria</taxon>
        <taxon>Pseudomonadati</taxon>
        <taxon>Bacteroidota</taxon>
        <taxon>Sphingobacteriia</taxon>
        <taxon>Sphingobacteriales</taxon>
        <taxon>Sphingobacteriaceae</taxon>
        <taxon>Pedobacter</taxon>
    </lineage>
</organism>
<feature type="transmembrane region" description="Helical" evidence="1">
    <location>
        <begin position="126"/>
        <end position="141"/>
    </location>
</feature>
<evidence type="ECO:0000256" key="1">
    <source>
        <dbReference type="SAM" id="Phobius"/>
    </source>
</evidence>
<protein>
    <recommendedName>
        <fullName evidence="4">HTTM domain-containing protein</fullName>
    </recommendedName>
</protein>
<dbReference type="RefSeq" id="WP_136836484.1">
    <property type="nucleotide sequence ID" value="NZ_SWBQ01000003.1"/>
</dbReference>
<keyword evidence="1" id="KW-0472">Membrane</keyword>
<reference evidence="2 3" key="1">
    <citation type="submission" date="2019-04" db="EMBL/GenBank/DDBJ databases">
        <title>Pedobacter sp. RP-3-15 sp. nov., isolated from Arctic soil.</title>
        <authorList>
            <person name="Dahal R.H."/>
            <person name="Kim D.-U."/>
        </authorList>
    </citation>
    <scope>NUCLEOTIDE SEQUENCE [LARGE SCALE GENOMIC DNA]</scope>
    <source>
        <strain evidence="2 3">RP-3-15</strain>
    </source>
</reference>
<keyword evidence="1" id="KW-0812">Transmembrane</keyword>
<feature type="transmembrane region" description="Helical" evidence="1">
    <location>
        <begin position="204"/>
        <end position="224"/>
    </location>
</feature>
<dbReference type="EMBL" id="SWBQ01000003">
    <property type="protein sequence ID" value="TKC06225.1"/>
    <property type="molecule type" value="Genomic_DNA"/>
</dbReference>
<evidence type="ECO:0000313" key="3">
    <source>
        <dbReference type="Proteomes" id="UP000307244"/>
    </source>
</evidence>
<feature type="transmembrane region" description="Helical" evidence="1">
    <location>
        <begin position="254"/>
        <end position="272"/>
    </location>
</feature>
<dbReference type="OrthoDB" id="5422338at2"/>
<evidence type="ECO:0000313" key="2">
    <source>
        <dbReference type="EMBL" id="TKC06225.1"/>
    </source>
</evidence>
<accession>A0A4U1CHG2</accession>
<dbReference type="Proteomes" id="UP000307244">
    <property type="component" value="Unassembled WGS sequence"/>
</dbReference>
<proteinExistence type="predicted"/>
<feature type="transmembrane region" description="Helical" evidence="1">
    <location>
        <begin position="96"/>
        <end position="114"/>
    </location>
</feature>
<evidence type="ECO:0008006" key="4">
    <source>
        <dbReference type="Google" id="ProtNLM"/>
    </source>
</evidence>